<sequence length="284" mass="32124">MSHHPLRTVGDSTELDYAAFVFDHRMIRYFYLAEIAFLIYDHLLTLDAEVKFVWLPKLRPGTCWFLVVRYIALGANIGVAVYYFSDLDHEEALIETTLSLRVFAMYGLNKWVLVSLLSAFSVMGSVGLWGVRHVWATRKYSTYREWLDAMQYIPLIPSVPGTWEALVVCDILVFALTVRRAYIQRTSSLYQRMATDGSMYFGIIVLANSANVFTFYLGDGLVPGFLSWFTTSLSVTLLSRLMLNLHGAAATGTDTNTLNLNLETVRFTGLGRRTSITDESWSGT</sequence>
<dbReference type="Proteomes" id="UP001218218">
    <property type="component" value="Unassembled WGS sequence"/>
</dbReference>
<reference evidence="3" key="1">
    <citation type="submission" date="2023-03" db="EMBL/GenBank/DDBJ databases">
        <title>Massive genome expansion in bonnet fungi (Mycena s.s.) driven by repeated elements and novel gene families across ecological guilds.</title>
        <authorList>
            <consortium name="Lawrence Berkeley National Laboratory"/>
            <person name="Harder C.B."/>
            <person name="Miyauchi S."/>
            <person name="Viragh M."/>
            <person name="Kuo A."/>
            <person name="Thoen E."/>
            <person name="Andreopoulos B."/>
            <person name="Lu D."/>
            <person name="Skrede I."/>
            <person name="Drula E."/>
            <person name="Henrissat B."/>
            <person name="Morin E."/>
            <person name="Kohler A."/>
            <person name="Barry K."/>
            <person name="LaButti K."/>
            <person name="Morin E."/>
            <person name="Salamov A."/>
            <person name="Lipzen A."/>
            <person name="Mereny Z."/>
            <person name="Hegedus B."/>
            <person name="Baldrian P."/>
            <person name="Stursova M."/>
            <person name="Weitz H."/>
            <person name="Taylor A."/>
            <person name="Grigoriev I.V."/>
            <person name="Nagy L.G."/>
            <person name="Martin F."/>
            <person name="Kauserud H."/>
        </authorList>
    </citation>
    <scope>NUCLEOTIDE SEQUENCE</scope>
    <source>
        <strain evidence="3">CBHHK002</strain>
    </source>
</reference>
<feature type="transmembrane region" description="Helical" evidence="1">
    <location>
        <begin position="111"/>
        <end position="131"/>
    </location>
</feature>
<feature type="transmembrane region" description="Helical" evidence="1">
    <location>
        <begin position="224"/>
        <end position="243"/>
    </location>
</feature>
<feature type="transmembrane region" description="Helical" evidence="1">
    <location>
        <begin position="151"/>
        <end position="178"/>
    </location>
</feature>
<dbReference type="EMBL" id="JARIHO010000028">
    <property type="protein sequence ID" value="KAJ7339012.1"/>
    <property type="molecule type" value="Genomic_DNA"/>
</dbReference>
<accession>A0AAD6ZTD4</accession>
<organism evidence="3 4">
    <name type="scientific">Mycena albidolilacea</name>
    <dbReference type="NCBI Taxonomy" id="1033008"/>
    <lineage>
        <taxon>Eukaryota</taxon>
        <taxon>Fungi</taxon>
        <taxon>Dikarya</taxon>
        <taxon>Basidiomycota</taxon>
        <taxon>Agaricomycotina</taxon>
        <taxon>Agaricomycetes</taxon>
        <taxon>Agaricomycetidae</taxon>
        <taxon>Agaricales</taxon>
        <taxon>Marasmiineae</taxon>
        <taxon>Mycenaceae</taxon>
        <taxon>Mycena</taxon>
    </lineage>
</organism>
<name>A0AAD6ZTD4_9AGAR</name>
<gene>
    <name evidence="3" type="ORF">DFH08DRAFT_964065</name>
</gene>
<keyword evidence="1" id="KW-1133">Transmembrane helix</keyword>
<evidence type="ECO:0000259" key="2">
    <source>
        <dbReference type="Pfam" id="PF20151"/>
    </source>
</evidence>
<keyword evidence="1" id="KW-0812">Transmembrane</keyword>
<feature type="transmembrane region" description="Helical" evidence="1">
    <location>
        <begin position="199"/>
        <end position="218"/>
    </location>
</feature>
<dbReference type="InterPro" id="IPR045340">
    <property type="entry name" value="DUF6533"/>
</dbReference>
<feature type="domain" description="DUF6533" evidence="2">
    <location>
        <begin position="29"/>
        <end position="73"/>
    </location>
</feature>
<keyword evidence="4" id="KW-1185">Reference proteome</keyword>
<evidence type="ECO:0000256" key="1">
    <source>
        <dbReference type="SAM" id="Phobius"/>
    </source>
</evidence>
<dbReference type="AlphaFoldDB" id="A0AAD6ZTD4"/>
<comment type="caution">
    <text evidence="3">The sequence shown here is derived from an EMBL/GenBank/DDBJ whole genome shotgun (WGS) entry which is preliminary data.</text>
</comment>
<evidence type="ECO:0000313" key="4">
    <source>
        <dbReference type="Proteomes" id="UP001218218"/>
    </source>
</evidence>
<protein>
    <recommendedName>
        <fullName evidence="2">DUF6533 domain-containing protein</fullName>
    </recommendedName>
</protein>
<feature type="transmembrane region" description="Helical" evidence="1">
    <location>
        <begin position="64"/>
        <end position="84"/>
    </location>
</feature>
<dbReference type="Pfam" id="PF20151">
    <property type="entry name" value="DUF6533"/>
    <property type="match status" value="1"/>
</dbReference>
<evidence type="ECO:0000313" key="3">
    <source>
        <dbReference type="EMBL" id="KAJ7339012.1"/>
    </source>
</evidence>
<proteinExistence type="predicted"/>
<feature type="transmembrane region" description="Helical" evidence="1">
    <location>
        <begin position="26"/>
        <end position="44"/>
    </location>
</feature>
<keyword evidence="1" id="KW-0472">Membrane</keyword>